<dbReference type="CDD" id="cd00293">
    <property type="entry name" value="USP-like"/>
    <property type="match status" value="1"/>
</dbReference>
<dbReference type="InterPro" id="IPR006016">
    <property type="entry name" value="UspA"/>
</dbReference>
<dbReference type="PRINTS" id="PR01438">
    <property type="entry name" value="UNVRSLSTRESS"/>
</dbReference>
<dbReference type="Gene3D" id="3.40.50.620">
    <property type="entry name" value="HUPs"/>
    <property type="match status" value="1"/>
</dbReference>
<evidence type="ECO:0000313" key="3">
    <source>
        <dbReference type="EMBL" id="THE63673.1"/>
    </source>
</evidence>
<evidence type="ECO:0000256" key="1">
    <source>
        <dbReference type="ARBA" id="ARBA00008791"/>
    </source>
</evidence>
<feature type="domain" description="UspA" evidence="2">
    <location>
        <begin position="1"/>
        <end position="140"/>
    </location>
</feature>
<comment type="similarity">
    <text evidence="1">Belongs to the universal stress protein A family.</text>
</comment>
<dbReference type="InterPro" id="IPR006015">
    <property type="entry name" value="Universal_stress_UspA"/>
</dbReference>
<dbReference type="InterPro" id="IPR014729">
    <property type="entry name" value="Rossmann-like_a/b/a_fold"/>
</dbReference>
<gene>
    <name evidence="3" type="ORF">D8Y22_17835</name>
</gene>
<organism evidence="3 4">
    <name type="scientific">Salinadaptatus halalkaliphilus</name>
    <dbReference type="NCBI Taxonomy" id="2419781"/>
    <lineage>
        <taxon>Archaea</taxon>
        <taxon>Methanobacteriati</taxon>
        <taxon>Methanobacteriota</taxon>
        <taxon>Stenosarchaea group</taxon>
        <taxon>Halobacteria</taxon>
        <taxon>Halobacteriales</taxon>
        <taxon>Natrialbaceae</taxon>
        <taxon>Salinadaptatus</taxon>
    </lineage>
</organism>
<comment type="caution">
    <text evidence="3">The sequence shown here is derived from an EMBL/GenBank/DDBJ whole genome shotgun (WGS) entry which is preliminary data.</text>
</comment>
<protein>
    <submittedName>
        <fullName evidence="3">Universal stress protein</fullName>
    </submittedName>
</protein>
<dbReference type="OrthoDB" id="105697at2157"/>
<evidence type="ECO:0000313" key="4">
    <source>
        <dbReference type="Proteomes" id="UP000318864"/>
    </source>
</evidence>
<dbReference type="AlphaFoldDB" id="A0A4S3TKA6"/>
<evidence type="ECO:0000259" key="2">
    <source>
        <dbReference type="Pfam" id="PF00582"/>
    </source>
</evidence>
<accession>A0A4S3TKA6</accession>
<proteinExistence type="inferred from homology"/>
<dbReference type="Pfam" id="PF00582">
    <property type="entry name" value="Usp"/>
    <property type="match status" value="1"/>
</dbReference>
<dbReference type="PANTHER" id="PTHR46268:SF6">
    <property type="entry name" value="UNIVERSAL STRESS PROTEIN UP12"/>
    <property type="match status" value="1"/>
</dbReference>
<reference evidence="3 4" key="1">
    <citation type="submission" date="2018-10" db="EMBL/GenBank/DDBJ databases">
        <title>Natronolimnobius sp. XQ-INN 246 isolated from Inner Mongolia Autonomous Region of China.</title>
        <authorList>
            <person name="Xue Q."/>
        </authorList>
    </citation>
    <scope>NUCLEOTIDE SEQUENCE [LARGE SCALE GENOMIC DNA]</scope>
    <source>
        <strain evidence="3 4">XQ-INN 246</strain>
    </source>
</reference>
<dbReference type="RefSeq" id="WP_141466021.1">
    <property type="nucleotide sequence ID" value="NZ_RBZW01000058.1"/>
</dbReference>
<dbReference type="PANTHER" id="PTHR46268">
    <property type="entry name" value="STRESS RESPONSE PROTEIN NHAX"/>
    <property type="match status" value="1"/>
</dbReference>
<name>A0A4S3TKA6_9EURY</name>
<keyword evidence="4" id="KW-1185">Reference proteome</keyword>
<sequence>MYDRILVPTDGSTHADAAADRALELASDLEADVYALCVIESGPLGSIGLPGDTASAEEVFTERATEYVDRIADRGREHDVAVTTDLRDGVPVREILGYADEIDADVIVMGTRGRGGISRMMLGSVTDGVSRHSDLDVLVVGRDETAGSSESSD</sequence>
<dbReference type="EMBL" id="RBZW01000058">
    <property type="protein sequence ID" value="THE63673.1"/>
    <property type="molecule type" value="Genomic_DNA"/>
</dbReference>
<dbReference type="SUPFAM" id="SSF52402">
    <property type="entry name" value="Adenine nucleotide alpha hydrolases-like"/>
    <property type="match status" value="1"/>
</dbReference>
<dbReference type="Proteomes" id="UP000318864">
    <property type="component" value="Unassembled WGS sequence"/>
</dbReference>